<dbReference type="RefSeq" id="WP_063673859.1">
    <property type="nucleotide sequence ID" value="NZ_CP014841.1"/>
</dbReference>
<name>A0A160N4C3_9GAMM</name>
<protein>
    <submittedName>
        <fullName evidence="1">Uncharacterized protein</fullName>
    </submittedName>
</protein>
<keyword evidence="2" id="KW-1185">Reference proteome</keyword>
<evidence type="ECO:0000313" key="1">
    <source>
        <dbReference type="EMBL" id="AND70883.1"/>
    </source>
</evidence>
<accession>A0A160N4C3</accession>
<dbReference type="EMBL" id="CP014841">
    <property type="protein sequence ID" value="AND70883.1"/>
    <property type="molecule type" value="Genomic_DNA"/>
</dbReference>
<proteinExistence type="predicted"/>
<dbReference type="PATRIC" id="fig|445710.3.peg.3428"/>
<dbReference type="Proteomes" id="UP000077255">
    <property type="component" value="Chromosome"/>
</dbReference>
<reference evidence="1 2" key="1">
    <citation type="submission" date="2016-02" db="EMBL/GenBank/DDBJ databases">
        <title>Complete genome sequencing and analysis of ATSB10, Dyella thiooxydans isolated from rhizosphere soil of sunflower (Helianthus annuus L.).</title>
        <authorList>
            <person name="Lee Y."/>
            <person name="Hwangbo K."/>
            <person name="Chung H."/>
            <person name="Yoo J."/>
            <person name="Kim K.Y."/>
            <person name="Sa T.M."/>
            <person name="Um Y."/>
            <person name="Madhaiyan M."/>
        </authorList>
    </citation>
    <scope>NUCLEOTIDE SEQUENCE [LARGE SCALE GENOMIC DNA]</scope>
    <source>
        <strain evidence="1 2">ATSB10</strain>
    </source>
</reference>
<dbReference type="OrthoDB" id="5957973at2"/>
<evidence type="ECO:0000313" key="2">
    <source>
        <dbReference type="Proteomes" id="UP000077255"/>
    </source>
</evidence>
<gene>
    <name evidence="1" type="ORF">ATSB10_34290</name>
</gene>
<dbReference type="KEGG" id="dtx:ATSB10_34290"/>
<sequence>MKEFIPLEDDWTLIEAFLGQRLVPYQPGMPCVHEAGIRPSGGDRIKGCAEKKYLAPPSQPLGAAL</sequence>
<dbReference type="AlphaFoldDB" id="A0A160N4C3"/>
<organism evidence="1 2">
    <name type="scientific">Dyella thiooxydans</name>
    <dbReference type="NCBI Taxonomy" id="445710"/>
    <lineage>
        <taxon>Bacteria</taxon>
        <taxon>Pseudomonadati</taxon>
        <taxon>Pseudomonadota</taxon>
        <taxon>Gammaproteobacteria</taxon>
        <taxon>Lysobacterales</taxon>
        <taxon>Rhodanobacteraceae</taxon>
        <taxon>Dyella</taxon>
    </lineage>
</organism>